<proteinExistence type="predicted"/>
<feature type="transmembrane region" description="Helical" evidence="1">
    <location>
        <begin position="56"/>
        <end position="76"/>
    </location>
</feature>
<organism evidence="2">
    <name type="scientific">Dichomitus squalens</name>
    <dbReference type="NCBI Taxonomy" id="114155"/>
    <lineage>
        <taxon>Eukaryota</taxon>
        <taxon>Fungi</taxon>
        <taxon>Dikarya</taxon>
        <taxon>Basidiomycota</taxon>
        <taxon>Agaricomycotina</taxon>
        <taxon>Agaricomycetes</taxon>
        <taxon>Polyporales</taxon>
        <taxon>Polyporaceae</taxon>
        <taxon>Dichomitus</taxon>
    </lineage>
</organism>
<feature type="transmembrane region" description="Helical" evidence="1">
    <location>
        <begin position="88"/>
        <end position="112"/>
    </location>
</feature>
<dbReference type="Proteomes" id="UP000292957">
    <property type="component" value="Unassembled WGS sequence"/>
</dbReference>
<keyword evidence="1" id="KW-0812">Transmembrane</keyword>
<feature type="transmembrane region" description="Helical" evidence="1">
    <location>
        <begin position="12"/>
        <end position="36"/>
    </location>
</feature>
<dbReference type="EMBL" id="ML143521">
    <property type="protein sequence ID" value="TBU22948.1"/>
    <property type="molecule type" value="Genomic_DNA"/>
</dbReference>
<sequence>MTLDSEMILFWLPCRVNGASILFLLNRYICLAYQLFNFIPTPSSLKGAVAGYDACYAFQALQYLPWAAFSAMRVYALSTGPRRIYMAMVVFILSLVPLIANMASNLVFIYIGQQDTVLEKRFSKTTNTELTIASRVSLISADLSVICITWYHTRETVKMSRQVGGQDQRTFAGTLLRDGTLLILNVLHIIFTSTSVAESGLGTQSVIPRLEEPLTSILTARFLINLQKVHRKLAASSRSLSQMSDVAFQPHVAENIHGFVGSLGSQLSFGEDDVEDDMVGDDIDQS</sequence>
<keyword evidence="1" id="KW-0472">Membrane</keyword>
<protein>
    <submittedName>
        <fullName evidence="2">Uncharacterized protein</fullName>
    </submittedName>
</protein>
<gene>
    <name evidence="2" type="ORF">BD311DRAFT_732245</name>
</gene>
<feature type="transmembrane region" description="Helical" evidence="1">
    <location>
        <begin position="132"/>
        <end position="151"/>
    </location>
</feature>
<evidence type="ECO:0000256" key="1">
    <source>
        <dbReference type="SAM" id="Phobius"/>
    </source>
</evidence>
<accession>A0A4Q9M9T7</accession>
<keyword evidence="1" id="KW-1133">Transmembrane helix</keyword>
<evidence type="ECO:0000313" key="2">
    <source>
        <dbReference type="EMBL" id="TBU22948.1"/>
    </source>
</evidence>
<name>A0A4Q9M9T7_9APHY</name>
<reference evidence="2" key="1">
    <citation type="submission" date="2019-01" db="EMBL/GenBank/DDBJ databases">
        <title>Draft genome sequences of three monokaryotic isolates of the white-rot basidiomycete fungus Dichomitus squalens.</title>
        <authorList>
            <consortium name="DOE Joint Genome Institute"/>
            <person name="Lopez S.C."/>
            <person name="Andreopoulos B."/>
            <person name="Pangilinan J."/>
            <person name="Lipzen A."/>
            <person name="Riley R."/>
            <person name="Ahrendt S."/>
            <person name="Ng V."/>
            <person name="Barry K."/>
            <person name="Daum C."/>
            <person name="Grigoriev I.V."/>
            <person name="Hilden K.S."/>
            <person name="Makela M.R."/>
            <person name="de Vries R.P."/>
        </authorList>
    </citation>
    <scope>NUCLEOTIDE SEQUENCE [LARGE SCALE GENOMIC DNA]</scope>
    <source>
        <strain evidence="2">OM18370.1</strain>
    </source>
</reference>
<dbReference type="OrthoDB" id="2744098at2759"/>
<dbReference type="AlphaFoldDB" id="A0A4Q9M9T7"/>